<dbReference type="SUPFAM" id="SSF56935">
    <property type="entry name" value="Porins"/>
    <property type="match status" value="1"/>
</dbReference>
<dbReference type="RefSeq" id="WP_379657213.1">
    <property type="nucleotide sequence ID" value="NZ_JBHTIV010000005.1"/>
</dbReference>
<organism evidence="2 3">
    <name type="scientific">Psychroflexus salinarum</name>
    <dbReference type="NCBI Taxonomy" id="546024"/>
    <lineage>
        <taxon>Bacteria</taxon>
        <taxon>Pseudomonadati</taxon>
        <taxon>Bacteroidota</taxon>
        <taxon>Flavobacteriia</taxon>
        <taxon>Flavobacteriales</taxon>
        <taxon>Flavobacteriaceae</taxon>
        <taxon>Psychroflexus</taxon>
    </lineage>
</organism>
<accession>A0ABW3GSW0</accession>
<name>A0ABW3GSW0_9FLAO</name>
<dbReference type="InterPro" id="IPR008969">
    <property type="entry name" value="CarboxyPept-like_regulatory"/>
</dbReference>
<feature type="chain" id="PRO_5046361241" evidence="1">
    <location>
        <begin position="22"/>
        <end position="884"/>
    </location>
</feature>
<dbReference type="SUPFAM" id="SSF49464">
    <property type="entry name" value="Carboxypeptidase regulatory domain-like"/>
    <property type="match status" value="1"/>
</dbReference>
<dbReference type="EMBL" id="JBHTIV010000005">
    <property type="protein sequence ID" value="MFD0931886.1"/>
    <property type="molecule type" value="Genomic_DNA"/>
</dbReference>
<proteinExistence type="predicted"/>
<reference evidence="3" key="1">
    <citation type="journal article" date="2019" name="Int. J. Syst. Evol. Microbiol.">
        <title>The Global Catalogue of Microorganisms (GCM) 10K type strain sequencing project: providing services to taxonomists for standard genome sequencing and annotation.</title>
        <authorList>
            <consortium name="The Broad Institute Genomics Platform"/>
            <consortium name="The Broad Institute Genome Sequencing Center for Infectious Disease"/>
            <person name="Wu L."/>
            <person name="Ma J."/>
        </authorList>
    </citation>
    <scope>NUCLEOTIDE SEQUENCE [LARGE SCALE GENOMIC DNA]</scope>
    <source>
        <strain evidence="3">CCUG 56752</strain>
    </source>
</reference>
<dbReference type="Pfam" id="PF13715">
    <property type="entry name" value="CarbopepD_reg_2"/>
    <property type="match status" value="1"/>
</dbReference>
<gene>
    <name evidence="2" type="ORF">ACFQ0R_04655</name>
</gene>
<comment type="caution">
    <text evidence="2">The sequence shown here is derived from an EMBL/GenBank/DDBJ whole genome shotgun (WGS) entry which is preliminary data.</text>
</comment>
<dbReference type="Proteomes" id="UP001597049">
    <property type="component" value="Unassembled WGS sequence"/>
</dbReference>
<keyword evidence="3" id="KW-1185">Reference proteome</keyword>
<evidence type="ECO:0000313" key="2">
    <source>
        <dbReference type="EMBL" id="MFD0931886.1"/>
    </source>
</evidence>
<protein>
    <submittedName>
        <fullName evidence="2">Carboxypeptidase-like regulatory domain-containing protein</fullName>
    </submittedName>
</protein>
<evidence type="ECO:0000313" key="3">
    <source>
        <dbReference type="Proteomes" id="UP001597049"/>
    </source>
</evidence>
<evidence type="ECO:0000256" key="1">
    <source>
        <dbReference type="SAM" id="SignalP"/>
    </source>
</evidence>
<sequence>MKICFNLLVCFALFSFNNSYTQNSLKGTVKDSVNQPLANVNILAEPKDSLQQIKFAITDDKGRYRLSLKSIPYTVTANYLGYAKQNFEINLKEDQVKDIVLKQSTEDLEEVVLDMPMVVKKDTITYNVNQLTSGEERKLKDILKKLPGVEVDRNGGITVNGKKVTHMLVENKKFFGGGTKLAVDNIPADAVKQVEVLDNYNEIAMLKDFQESEDMAMNIKLEEDKKDFVFGDIEAGLGNDEFYNAQSNLFYYSPKTTFNVIGNLNNVRNRVFTYDQFFSFQEGMNSIFDKGSTSFGDSYEDFSDFLEKEDVVESDRKFGAVNFTQEVNNKLNISGYGIFSKTKESTLVESTNEYNTFSEDRSIATATNNQLTMGSFNAIFTPNYKDQWHFKSQFKSADDQYSNTISSEVDTVSNLFLNDRFGEQTFFNQTVEWHRKESRTHSFSGVVDYTYDKLTPRTLWQTNDDILAGLIPIVDEPSISINQFKQTEKNQVKSILKHYWVLDRNNHIYSTIGNVNLNQTFFTEDTQELNDGSINNFGEAGFNNDFHFRLNDAFAGMFYKFRTGIFTFDQGVFVHYYRWNPDQEATSVRDKFVVLPNLTAKAEITRSKTLQLNYELKSSFSDASQFANRFYLQSYNNIFSGNTGLENTLKHDLNLRFTKSKGYRGFGIYATANYSKQVDGIVDNVNYEGINQVVTPLFIDNASETWGVGGRVSKKVSQINLQTGLRYTNTTYLQFVNAIEVENQNSNTSYNFSAKTLYNDFPILEVGWRQNFGNFTLGNNTTNFVTTQPFVNLDYDFLSGFILSADFTSYTYQNKTLDQRNSYEIANASLLYQKESSAWSFKIEAQNVFDVQFKNQNSFSSFIISDSRTFILPRIVLFSIGYNL</sequence>
<feature type="signal peptide" evidence="1">
    <location>
        <begin position="1"/>
        <end position="21"/>
    </location>
</feature>
<keyword evidence="1" id="KW-0732">Signal</keyword>
<dbReference type="Gene3D" id="2.60.40.1120">
    <property type="entry name" value="Carboxypeptidase-like, regulatory domain"/>
    <property type="match status" value="1"/>
</dbReference>